<organism evidence="3 4">
    <name type="scientific">Glomus cerebriforme</name>
    <dbReference type="NCBI Taxonomy" id="658196"/>
    <lineage>
        <taxon>Eukaryota</taxon>
        <taxon>Fungi</taxon>
        <taxon>Fungi incertae sedis</taxon>
        <taxon>Mucoromycota</taxon>
        <taxon>Glomeromycotina</taxon>
        <taxon>Glomeromycetes</taxon>
        <taxon>Glomerales</taxon>
        <taxon>Glomeraceae</taxon>
        <taxon>Glomus</taxon>
    </lineage>
</organism>
<dbReference type="PANTHER" id="PTHR28154:SF1">
    <property type="entry name" value="CELL WALL SYNTHESIS PROTEIN KNH1-RELATED"/>
    <property type="match status" value="1"/>
</dbReference>
<dbReference type="OrthoDB" id="2432613at2759"/>
<evidence type="ECO:0000313" key="4">
    <source>
        <dbReference type="Proteomes" id="UP000265703"/>
    </source>
</evidence>
<evidence type="ECO:0000256" key="2">
    <source>
        <dbReference type="SAM" id="SignalP"/>
    </source>
</evidence>
<feature type="compositionally biased region" description="Low complexity" evidence="1">
    <location>
        <begin position="149"/>
        <end position="192"/>
    </location>
</feature>
<keyword evidence="2" id="KW-0732">Signal</keyword>
<sequence length="256" mass="25518">MKFSAILLGAALYLVSSTEANISTNTPFKTVTWNGGENEKVVWVDDGKAPKLADIGITTIDLMAGGPENQVLVNNIGKVAATAKQIDYNVPKTVGPPGDFYFIRYTAANGFSAFSGTFSIAGVNGNINGFDPKNPNGSVNGTVPPAAGNPKAAVPPTTAPPAAGYPNTPAAGATPPTANTPAAGAAPKAGNPYTTTPKANDSTDAGTPAASASPSSSTSSAAQSSLPTPISNAANLLPSFSGVASAAIAFALTYLF</sequence>
<dbReference type="GO" id="GO:0042546">
    <property type="term" value="P:cell wall biogenesis"/>
    <property type="evidence" value="ECO:0007669"/>
    <property type="project" value="InterPro"/>
</dbReference>
<dbReference type="Proteomes" id="UP000265703">
    <property type="component" value="Unassembled WGS sequence"/>
</dbReference>
<evidence type="ECO:0008006" key="5">
    <source>
        <dbReference type="Google" id="ProtNLM"/>
    </source>
</evidence>
<dbReference type="EMBL" id="QKYT01000127">
    <property type="protein sequence ID" value="RIA92406.1"/>
    <property type="molecule type" value="Genomic_DNA"/>
</dbReference>
<feature type="region of interest" description="Disordered" evidence="1">
    <location>
        <begin position="134"/>
        <end position="227"/>
    </location>
</feature>
<dbReference type="STRING" id="658196.A0A397T684"/>
<dbReference type="InterPro" id="IPR045328">
    <property type="entry name" value="Kre9/Knh1"/>
</dbReference>
<reference evidence="3 4" key="1">
    <citation type="submission" date="2018-06" db="EMBL/GenBank/DDBJ databases">
        <title>Comparative genomics reveals the genomic features of Rhizophagus irregularis, R. cerebriforme, R. diaphanum and Gigaspora rosea, and their symbiotic lifestyle signature.</title>
        <authorList>
            <person name="Morin E."/>
            <person name="San Clemente H."/>
            <person name="Chen E.C.H."/>
            <person name="De La Providencia I."/>
            <person name="Hainaut M."/>
            <person name="Kuo A."/>
            <person name="Kohler A."/>
            <person name="Murat C."/>
            <person name="Tang N."/>
            <person name="Roy S."/>
            <person name="Loubradou J."/>
            <person name="Henrissat B."/>
            <person name="Grigoriev I.V."/>
            <person name="Corradi N."/>
            <person name="Roux C."/>
            <person name="Martin F.M."/>
        </authorList>
    </citation>
    <scope>NUCLEOTIDE SEQUENCE [LARGE SCALE GENOMIC DNA]</scope>
    <source>
        <strain evidence="3 4">DAOM 227022</strain>
    </source>
</reference>
<dbReference type="AlphaFoldDB" id="A0A397T684"/>
<dbReference type="PANTHER" id="PTHR28154">
    <property type="entry name" value="CELL WALL SYNTHESIS PROTEIN KNH1-RELATED"/>
    <property type="match status" value="1"/>
</dbReference>
<feature type="compositionally biased region" description="Low complexity" evidence="1">
    <location>
        <begin position="202"/>
        <end position="227"/>
    </location>
</feature>
<dbReference type="GO" id="GO:0006078">
    <property type="term" value="P:(1-&gt;6)-beta-D-glucan biosynthetic process"/>
    <property type="evidence" value="ECO:0007669"/>
    <property type="project" value="InterPro"/>
</dbReference>
<accession>A0A397T684</accession>
<evidence type="ECO:0000256" key="1">
    <source>
        <dbReference type="SAM" id="MobiDB-lite"/>
    </source>
</evidence>
<evidence type="ECO:0000313" key="3">
    <source>
        <dbReference type="EMBL" id="RIA92406.1"/>
    </source>
</evidence>
<comment type="caution">
    <text evidence="3">The sequence shown here is derived from an EMBL/GenBank/DDBJ whole genome shotgun (WGS) entry which is preliminary data.</text>
</comment>
<feature type="signal peptide" evidence="2">
    <location>
        <begin position="1"/>
        <end position="20"/>
    </location>
</feature>
<protein>
    <recommendedName>
        <fullName evidence="5">Ser-Thr-rich glycosyl-phosphatidyl-inositol-anchored membrane family-domain-containing protein</fullName>
    </recommendedName>
</protein>
<keyword evidence="4" id="KW-1185">Reference proteome</keyword>
<name>A0A397T684_9GLOM</name>
<proteinExistence type="predicted"/>
<gene>
    <name evidence="3" type="ORF">C1645_765223</name>
</gene>
<feature type="chain" id="PRO_5017424952" description="Ser-Thr-rich glycosyl-phosphatidyl-inositol-anchored membrane family-domain-containing protein" evidence="2">
    <location>
        <begin position="21"/>
        <end position="256"/>
    </location>
</feature>